<protein>
    <submittedName>
        <fullName evidence="1">Uncharacterized protein</fullName>
    </submittedName>
</protein>
<organism evidence="1 2">
    <name type="scientific">Armillaria gallica</name>
    <name type="common">Bulbous honey fungus</name>
    <name type="synonym">Armillaria bulbosa</name>
    <dbReference type="NCBI Taxonomy" id="47427"/>
    <lineage>
        <taxon>Eukaryota</taxon>
        <taxon>Fungi</taxon>
        <taxon>Dikarya</taxon>
        <taxon>Basidiomycota</taxon>
        <taxon>Agaricomycotina</taxon>
        <taxon>Agaricomycetes</taxon>
        <taxon>Agaricomycetidae</taxon>
        <taxon>Agaricales</taxon>
        <taxon>Marasmiineae</taxon>
        <taxon>Physalacriaceae</taxon>
        <taxon>Armillaria</taxon>
    </lineage>
</organism>
<dbReference type="Proteomes" id="UP000217790">
    <property type="component" value="Unassembled WGS sequence"/>
</dbReference>
<reference evidence="2" key="1">
    <citation type="journal article" date="2017" name="Nat. Ecol. Evol.">
        <title>Genome expansion and lineage-specific genetic innovations in the forest pathogenic fungi Armillaria.</title>
        <authorList>
            <person name="Sipos G."/>
            <person name="Prasanna A.N."/>
            <person name="Walter M.C."/>
            <person name="O'Connor E."/>
            <person name="Balint B."/>
            <person name="Krizsan K."/>
            <person name="Kiss B."/>
            <person name="Hess J."/>
            <person name="Varga T."/>
            <person name="Slot J."/>
            <person name="Riley R."/>
            <person name="Boka B."/>
            <person name="Rigling D."/>
            <person name="Barry K."/>
            <person name="Lee J."/>
            <person name="Mihaltcheva S."/>
            <person name="LaButti K."/>
            <person name="Lipzen A."/>
            <person name="Waldron R."/>
            <person name="Moloney N.M."/>
            <person name="Sperisen C."/>
            <person name="Kredics L."/>
            <person name="Vagvoelgyi C."/>
            <person name="Patrignani A."/>
            <person name="Fitzpatrick D."/>
            <person name="Nagy I."/>
            <person name="Doyle S."/>
            <person name="Anderson J.B."/>
            <person name="Grigoriev I.V."/>
            <person name="Gueldener U."/>
            <person name="Muensterkoetter M."/>
            <person name="Nagy L.G."/>
        </authorList>
    </citation>
    <scope>NUCLEOTIDE SEQUENCE [LARGE SCALE GENOMIC DNA]</scope>
    <source>
        <strain evidence="2">Ar21-2</strain>
    </source>
</reference>
<name>A0A2H3CDS2_ARMGA</name>
<sequence length="190" mass="21234">MPKPGDGMVDYVRLDPSQEGARSFLLNFTTGREKRSFPPSSTTVLAVPRHIFILHLKTPTAATTTTTLYTAAAATVNAGLLYGIWHTKDYDVENFSSYRGRDGLPRFRAQSNCGCKYEDLPTRTHPHLGFAFNLFVRMQLPLHFVMSSNDAWVLYHDESGQKEIERRLGKNGDTEFGVVQAEGGTGEMFP</sequence>
<dbReference type="InParanoid" id="A0A2H3CDS2"/>
<dbReference type="EMBL" id="KZ293733">
    <property type="protein sequence ID" value="PBK81211.1"/>
    <property type="molecule type" value="Genomic_DNA"/>
</dbReference>
<accession>A0A2H3CDS2</accession>
<dbReference type="OrthoDB" id="10415598at2759"/>
<dbReference type="AlphaFoldDB" id="A0A2H3CDS2"/>
<evidence type="ECO:0000313" key="2">
    <source>
        <dbReference type="Proteomes" id="UP000217790"/>
    </source>
</evidence>
<gene>
    <name evidence="1" type="ORF">ARMGADRAFT_1091502</name>
</gene>
<keyword evidence="2" id="KW-1185">Reference proteome</keyword>
<evidence type="ECO:0000313" key="1">
    <source>
        <dbReference type="EMBL" id="PBK81211.1"/>
    </source>
</evidence>
<proteinExistence type="predicted"/>